<evidence type="ECO:0000256" key="1">
    <source>
        <dbReference type="SAM" id="MobiDB-lite"/>
    </source>
</evidence>
<name>A0ABM6UGJ1_9PSED</name>
<dbReference type="SUPFAM" id="SSF81298">
    <property type="entry name" value="Adenylylcyclase toxin (the edema factor)"/>
    <property type="match status" value="1"/>
</dbReference>
<dbReference type="EMBL" id="CP024081">
    <property type="protein sequence ID" value="AVU76702.1"/>
    <property type="molecule type" value="Genomic_DNA"/>
</dbReference>
<dbReference type="Gene3D" id="3.90.1760.10">
    <property type="entry name" value="Anthrax toxin, edema factor, central domain"/>
    <property type="match status" value="1"/>
</dbReference>
<feature type="region of interest" description="Disordered" evidence="1">
    <location>
        <begin position="397"/>
        <end position="434"/>
    </location>
</feature>
<evidence type="ECO:0000259" key="2">
    <source>
        <dbReference type="Pfam" id="PF03497"/>
    </source>
</evidence>
<organism evidence="3 4">
    <name type="scientific">Pseudomonas rhizophila</name>
    <dbReference type="NCBI Taxonomy" id="2045200"/>
    <lineage>
        <taxon>Bacteria</taxon>
        <taxon>Pseudomonadati</taxon>
        <taxon>Pseudomonadota</taxon>
        <taxon>Gammaproteobacteria</taxon>
        <taxon>Pseudomonadales</taxon>
        <taxon>Pseudomonadaceae</taxon>
        <taxon>Pseudomonas</taxon>
    </lineage>
</organism>
<gene>
    <name evidence="3" type="ORF">CRX69_16415</name>
</gene>
<feature type="region of interest" description="Disordered" evidence="1">
    <location>
        <begin position="235"/>
        <end position="255"/>
    </location>
</feature>
<dbReference type="RefSeq" id="WP_107322378.1">
    <property type="nucleotide sequence ID" value="NZ_CP024081.1"/>
</dbReference>
<evidence type="ECO:0000313" key="4">
    <source>
        <dbReference type="Proteomes" id="UP000241936"/>
    </source>
</evidence>
<dbReference type="InterPro" id="IPR035099">
    <property type="entry name" value="Anthrax_toxin_C-terminal"/>
</dbReference>
<keyword evidence="4" id="KW-1185">Reference proteome</keyword>
<dbReference type="InterPro" id="IPR037017">
    <property type="entry name" value="Anthrax_toxin_edema_cen_sf"/>
</dbReference>
<dbReference type="Pfam" id="PF03497">
    <property type="entry name" value="Anthrax_toxA"/>
    <property type="match status" value="1"/>
</dbReference>
<dbReference type="InterPro" id="IPR005165">
    <property type="entry name" value="Anthrax_toxin_edema_cen"/>
</dbReference>
<accession>A0ABM6UGJ1</accession>
<reference evidence="3 4" key="1">
    <citation type="journal article" date="2018" name="Front. Microbiol.">
        <title>Pseudomonas rhizophila S211, a New Plant Growth-Promoting Rhizobacterium with Potential in Pesticide-Bioremediation.</title>
        <authorList>
            <person name="Hassen W."/>
            <person name="Neifar M."/>
            <person name="Cherif H."/>
            <person name="Najjari A."/>
            <person name="Chouchane H."/>
            <person name="Driouich R.C."/>
            <person name="Salah A."/>
            <person name="Naili F."/>
            <person name="Mosbah A."/>
            <person name="Souissi Y."/>
            <person name="Raddadi N."/>
            <person name="Ouzari H.I."/>
            <person name="Fava F."/>
            <person name="Cherif A."/>
        </authorList>
    </citation>
    <scope>NUCLEOTIDE SEQUENCE [LARGE SCALE GENOMIC DNA]</scope>
    <source>
        <strain evidence="3 4">S211</strain>
    </source>
</reference>
<sequence length="458" mass="49958">MSSLGPVQWNQTFSFNADKAPEAGHTTAVSARPLTEVVRDDIDKVSQQTGICAQHLHQLHDIARKHRCIIAFRPVDPHNAQLIGMGYPTKGLNIKGKSSMVGPLFGFIPANQQLSGKGSTTPADMEKANLQIERCVESGHAVKVPLELPAARMDYLKQHNLIRPLVPPAFASTREDGTTFNFTADKTANGTYRIAIDGQAVEVLAPNVQPHGKPALPFTADYDLLFLMPQWDDVPQQSQRRGSAKPAAPNEQPTDLGIAYIRSKYENVAVKETAGAAPTVDYVTRLEERVIDDINHSLRGKLKTHLNVDDPSDWNLVHHGSDEGNPSTNMHSNLPATVIAPQALGEFGAIAVIPDKVKLNDFLEEARDAHASGHTGYVLVGNRRWFDDELKTNVANRSQEIERKLSSQSSTLSPPETRRGSIASGQGSRRGSHISQSDLDLLKVVAEQRRIQSGGLTG</sequence>
<evidence type="ECO:0000313" key="3">
    <source>
        <dbReference type="EMBL" id="AVU76702.1"/>
    </source>
</evidence>
<proteinExistence type="predicted"/>
<dbReference type="Proteomes" id="UP000241936">
    <property type="component" value="Chromosome"/>
</dbReference>
<protein>
    <recommendedName>
        <fullName evidence="2">Anthrax toxin edema factor central domain-containing protein</fullName>
    </recommendedName>
</protein>
<feature type="compositionally biased region" description="Polar residues" evidence="1">
    <location>
        <begin position="423"/>
        <end position="434"/>
    </location>
</feature>
<feature type="domain" description="Anthrax toxin edema factor central" evidence="2">
    <location>
        <begin position="44"/>
        <end position="205"/>
    </location>
</feature>